<dbReference type="Proteomes" id="UP000324222">
    <property type="component" value="Unassembled WGS sequence"/>
</dbReference>
<evidence type="ECO:0000313" key="2">
    <source>
        <dbReference type="Proteomes" id="UP000324222"/>
    </source>
</evidence>
<gene>
    <name evidence="1" type="ORF">E2C01_088012</name>
</gene>
<dbReference type="EMBL" id="VSRR010092925">
    <property type="protein sequence ID" value="MPC92899.1"/>
    <property type="molecule type" value="Genomic_DNA"/>
</dbReference>
<name>A0A5B7JDC5_PORTR</name>
<accession>A0A5B7JDC5</accession>
<reference evidence="1 2" key="1">
    <citation type="submission" date="2019-05" db="EMBL/GenBank/DDBJ databases">
        <title>Another draft genome of Portunus trituberculatus and its Hox gene families provides insights of decapod evolution.</title>
        <authorList>
            <person name="Jeong J.-H."/>
            <person name="Song I."/>
            <person name="Kim S."/>
            <person name="Choi T."/>
            <person name="Kim D."/>
            <person name="Ryu S."/>
            <person name="Kim W."/>
        </authorList>
    </citation>
    <scope>NUCLEOTIDE SEQUENCE [LARGE SCALE GENOMIC DNA]</scope>
    <source>
        <tissue evidence="1">Muscle</tissue>
    </source>
</reference>
<dbReference type="AlphaFoldDB" id="A0A5B7JDC5"/>
<comment type="caution">
    <text evidence="1">The sequence shown here is derived from an EMBL/GenBank/DDBJ whole genome shotgun (WGS) entry which is preliminary data.</text>
</comment>
<organism evidence="1 2">
    <name type="scientific">Portunus trituberculatus</name>
    <name type="common">Swimming crab</name>
    <name type="synonym">Neptunus trituberculatus</name>
    <dbReference type="NCBI Taxonomy" id="210409"/>
    <lineage>
        <taxon>Eukaryota</taxon>
        <taxon>Metazoa</taxon>
        <taxon>Ecdysozoa</taxon>
        <taxon>Arthropoda</taxon>
        <taxon>Crustacea</taxon>
        <taxon>Multicrustacea</taxon>
        <taxon>Malacostraca</taxon>
        <taxon>Eumalacostraca</taxon>
        <taxon>Eucarida</taxon>
        <taxon>Decapoda</taxon>
        <taxon>Pleocyemata</taxon>
        <taxon>Brachyura</taxon>
        <taxon>Eubrachyura</taxon>
        <taxon>Portunoidea</taxon>
        <taxon>Portunidae</taxon>
        <taxon>Portuninae</taxon>
        <taxon>Portunus</taxon>
    </lineage>
</organism>
<protein>
    <submittedName>
        <fullName evidence="1">Uncharacterized protein</fullName>
    </submittedName>
</protein>
<keyword evidence="2" id="KW-1185">Reference proteome</keyword>
<sequence length="84" mass="9198">MCRGNEHARTRWQDTVATLHNDVTVRGVGPRAGGEGESVPFIATLLNSSHPDLPFTSAKESSALTDDEYKQLSSPVTWLTKVMK</sequence>
<proteinExistence type="predicted"/>
<evidence type="ECO:0000313" key="1">
    <source>
        <dbReference type="EMBL" id="MPC92899.1"/>
    </source>
</evidence>